<dbReference type="Pfam" id="PF00990">
    <property type="entry name" value="GGDEF"/>
    <property type="match status" value="1"/>
</dbReference>
<evidence type="ECO:0000313" key="15">
    <source>
        <dbReference type="EMBL" id="ODJ86036.1"/>
    </source>
</evidence>
<sequence>MVSSESKSSDHPANDTRIQLRDILRFFLPGTILLAAVLTGFYYLDYSIERELIAEREKHEVEIGSRDIDQTIQGIAKDVAILANSVSLQAFLEDGSASSLQKLGQEFLNFSRSKQSFDQVRYLDANGQERVRVNYNNGAPTLVRPDRLQNKAGRYYFSDTFELSRGTIFVSPLDLNIERGEIERPLKPMIRIGTPVFDAQGNKRGIVLVNYFGQELLDSLRSSARDTAGEIMMLNRDGYWLLAADPEDEWGFMFKNERRFSSTYPDAWESIKTMGQGQRFVDAGVFTWRTVYPLRAGIMSADGSVDVAGESHTSLFGREYFWKVVKLVPQSHLARELEKRFKYGFTLFLALSILLMVGSAVLSVALQRERTAVDSLRRNERRLHTITSELAEGLVVLGEKGTVTLMNPEAERLLRWSEAVTLGRRFADLVWGGERGKAQGDSPIGDVLENAQVQRVEEDTFNRSDGSQLPVAYTAAPMEYDGTVSGVIVTFEDITERKRLRDELKRMASHDPLTGLCNRRETERSLAQIMHHNKRYRRAVAICMIDIDHFKQVNDTHGHQTGDLVLKTLGELLQDQTRDVDCAGRFGGEEFILILPETTLQEASTLAERVRVAASNLKINAPGLETPLSFTISIGVSAQTESRLTAEGLINEADRALYQAKARGRNQVRVAQDISQNVSPGESPVDA</sequence>
<evidence type="ECO:0000256" key="5">
    <source>
        <dbReference type="ARBA" id="ARBA00022679"/>
    </source>
</evidence>
<reference evidence="15 16" key="1">
    <citation type="submission" date="2016-06" db="EMBL/GenBank/DDBJ databases">
        <title>Genome sequence of endosymbiont of Candidatus Endolucinida thiodiazotropha.</title>
        <authorList>
            <person name="Poehlein A."/>
            <person name="Koenig S."/>
            <person name="Heiden S.E."/>
            <person name="Thuermer A."/>
            <person name="Voget S."/>
            <person name="Daniel R."/>
            <person name="Markert S."/>
            <person name="Gros O."/>
            <person name="Schweder T."/>
        </authorList>
    </citation>
    <scope>NUCLEOTIDE SEQUENCE [LARGE SCALE GENOMIC DNA]</scope>
    <source>
        <strain evidence="15 16">COS</strain>
    </source>
</reference>
<comment type="subcellular location">
    <subcellularLocation>
        <location evidence="2">Membrane</location>
    </subcellularLocation>
</comment>
<dbReference type="InterPro" id="IPR000160">
    <property type="entry name" value="GGDEF_dom"/>
</dbReference>
<evidence type="ECO:0000256" key="4">
    <source>
        <dbReference type="ARBA" id="ARBA00022553"/>
    </source>
</evidence>
<dbReference type="InterPro" id="IPR035965">
    <property type="entry name" value="PAS-like_dom_sf"/>
</dbReference>
<dbReference type="InterPro" id="IPR029151">
    <property type="entry name" value="Sensor-like_sf"/>
</dbReference>
<dbReference type="SUPFAM" id="SSF55073">
    <property type="entry name" value="Nucleotide cyclase"/>
    <property type="match status" value="1"/>
</dbReference>
<dbReference type="CDD" id="cd01949">
    <property type="entry name" value="GGDEF"/>
    <property type="match status" value="1"/>
</dbReference>
<dbReference type="InterPro" id="IPR048760">
    <property type="entry name" value="VP0354-like_sensor_dom"/>
</dbReference>
<keyword evidence="5 15" id="KW-0808">Transferase</keyword>
<dbReference type="InterPro" id="IPR050469">
    <property type="entry name" value="Diguanylate_Cyclase"/>
</dbReference>
<dbReference type="EC" id="2.7.7.65" evidence="3"/>
<dbReference type="GO" id="GO:0005524">
    <property type="term" value="F:ATP binding"/>
    <property type="evidence" value="ECO:0007669"/>
    <property type="project" value="UniProtKB-KW"/>
</dbReference>
<dbReference type="GO" id="GO:0052621">
    <property type="term" value="F:diguanylate cyclase activity"/>
    <property type="evidence" value="ECO:0007669"/>
    <property type="project" value="UniProtKB-EC"/>
</dbReference>
<keyword evidence="7" id="KW-0418">Kinase</keyword>
<dbReference type="PROSITE" id="PS50113">
    <property type="entry name" value="PAC"/>
    <property type="match status" value="1"/>
</dbReference>
<dbReference type="GO" id="GO:0000160">
    <property type="term" value="P:phosphorelay signal transduction system"/>
    <property type="evidence" value="ECO:0007669"/>
    <property type="project" value="UniProtKB-KW"/>
</dbReference>
<dbReference type="Gene3D" id="3.30.70.270">
    <property type="match status" value="1"/>
</dbReference>
<feature type="domain" description="PAC" evidence="13">
    <location>
        <begin position="454"/>
        <end position="506"/>
    </location>
</feature>
<comment type="cofactor">
    <cofactor evidence="1">
        <name>Mg(2+)</name>
        <dbReference type="ChEBI" id="CHEBI:18420"/>
    </cofactor>
</comment>
<evidence type="ECO:0000256" key="11">
    <source>
        <dbReference type="SAM" id="Phobius"/>
    </source>
</evidence>
<dbReference type="PROSITE" id="PS50112">
    <property type="entry name" value="PAS"/>
    <property type="match status" value="1"/>
</dbReference>
<dbReference type="InterPro" id="IPR029787">
    <property type="entry name" value="Nucleotide_cyclase"/>
</dbReference>
<keyword evidence="11" id="KW-0812">Transmembrane</keyword>
<evidence type="ECO:0000259" key="14">
    <source>
        <dbReference type="PROSITE" id="PS50887"/>
    </source>
</evidence>
<dbReference type="NCBIfam" id="TIGR00254">
    <property type="entry name" value="GGDEF"/>
    <property type="match status" value="1"/>
</dbReference>
<evidence type="ECO:0000256" key="10">
    <source>
        <dbReference type="ARBA" id="ARBA00034247"/>
    </source>
</evidence>
<comment type="caution">
    <text evidence="15">The sequence shown here is derived from an EMBL/GenBank/DDBJ whole genome shotgun (WGS) entry which is preliminary data.</text>
</comment>
<evidence type="ECO:0000313" key="16">
    <source>
        <dbReference type="Proteomes" id="UP000094769"/>
    </source>
</evidence>
<organism evidence="15 16">
    <name type="scientific">Candidatus Thiodiazotropha endolucinida</name>
    <dbReference type="NCBI Taxonomy" id="1655433"/>
    <lineage>
        <taxon>Bacteria</taxon>
        <taxon>Pseudomonadati</taxon>
        <taxon>Pseudomonadota</taxon>
        <taxon>Gammaproteobacteria</taxon>
        <taxon>Chromatiales</taxon>
        <taxon>Sedimenticolaceae</taxon>
        <taxon>Candidatus Thiodiazotropha</taxon>
    </lineage>
</organism>
<dbReference type="OrthoDB" id="9812260at2"/>
<dbReference type="InterPro" id="IPR013656">
    <property type="entry name" value="PAS_4"/>
</dbReference>
<dbReference type="Gene3D" id="3.30.450.20">
    <property type="entry name" value="PAS domain"/>
    <property type="match status" value="3"/>
</dbReference>
<evidence type="ECO:0000256" key="9">
    <source>
        <dbReference type="ARBA" id="ARBA00023012"/>
    </source>
</evidence>
<dbReference type="GO" id="GO:0016020">
    <property type="term" value="C:membrane"/>
    <property type="evidence" value="ECO:0007669"/>
    <property type="project" value="UniProtKB-SubCell"/>
</dbReference>
<dbReference type="Pfam" id="PF08448">
    <property type="entry name" value="PAS_4"/>
    <property type="match status" value="1"/>
</dbReference>
<dbReference type="SUPFAM" id="SSF55785">
    <property type="entry name" value="PYP-like sensor domain (PAS domain)"/>
    <property type="match status" value="1"/>
</dbReference>
<evidence type="ECO:0000256" key="3">
    <source>
        <dbReference type="ARBA" id="ARBA00012528"/>
    </source>
</evidence>
<dbReference type="FunFam" id="3.30.70.270:FF:000001">
    <property type="entry name" value="Diguanylate cyclase domain protein"/>
    <property type="match status" value="1"/>
</dbReference>
<evidence type="ECO:0000256" key="6">
    <source>
        <dbReference type="ARBA" id="ARBA00022741"/>
    </source>
</evidence>
<accession>A0A7Z1ADM8</accession>
<dbReference type="RefSeq" id="WP_069127895.1">
    <property type="nucleotide sequence ID" value="NZ_MARB01000029.1"/>
</dbReference>
<dbReference type="CDD" id="cd00130">
    <property type="entry name" value="PAS"/>
    <property type="match status" value="1"/>
</dbReference>
<name>A0A7Z1ADM8_9GAMM</name>
<protein>
    <recommendedName>
        <fullName evidence="3">diguanylate cyclase</fullName>
        <ecNumber evidence="3">2.7.7.65</ecNumber>
    </recommendedName>
</protein>
<evidence type="ECO:0000256" key="8">
    <source>
        <dbReference type="ARBA" id="ARBA00022840"/>
    </source>
</evidence>
<keyword evidence="11" id="KW-0472">Membrane</keyword>
<dbReference type="InterPro" id="IPR000014">
    <property type="entry name" value="PAS"/>
</dbReference>
<dbReference type="InterPro" id="IPR000700">
    <property type="entry name" value="PAS-assoc_C"/>
</dbReference>
<keyword evidence="8" id="KW-0067">ATP-binding</keyword>
<dbReference type="Proteomes" id="UP000094769">
    <property type="component" value="Unassembled WGS sequence"/>
</dbReference>
<dbReference type="PANTHER" id="PTHR45138">
    <property type="entry name" value="REGULATORY COMPONENTS OF SENSORY TRANSDUCTION SYSTEM"/>
    <property type="match status" value="1"/>
</dbReference>
<dbReference type="Pfam" id="PF21623">
    <property type="entry name" value="HK_sensor_dom_bact"/>
    <property type="match status" value="1"/>
</dbReference>
<feature type="domain" description="PAS" evidence="12">
    <location>
        <begin position="379"/>
        <end position="430"/>
    </location>
</feature>
<keyword evidence="16" id="KW-1185">Reference proteome</keyword>
<dbReference type="GO" id="GO:0016301">
    <property type="term" value="F:kinase activity"/>
    <property type="evidence" value="ECO:0007669"/>
    <property type="project" value="UniProtKB-KW"/>
</dbReference>
<keyword evidence="4" id="KW-0597">Phosphoprotein</keyword>
<dbReference type="AlphaFoldDB" id="A0A7Z1ADM8"/>
<dbReference type="NCBIfam" id="TIGR00229">
    <property type="entry name" value="sensory_box"/>
    <property type="match status" value="1"/>
</dbReference>
<keyword evidence="11" id="KW-1133">Transmembrane helix</keyword>
<feature type="domain" description="GGDEF" evidence="14">
    <location>
        <begin position="538"/>
        <end position="673"/>
    </location>
</feature>
<dbReference type="PANTHER" id="PTHR45138:SF9">
    <property type="entry name" value="DIGUANYLATE CYCLASE DGCM-RELATED"/>
    <property type="match status" value="1"/>
</dbReference>
<feature type="transmembrane region" description="Helical" evidence="11">
    <location>
        <begin position="23"/>
        <end position="44"/>
    </location>
</feature>
<evidence type="ECO:0000256" key="7">
    <source>
        <dbReference type="ARBA" id="ARBA00022777"/>
    </source>
</evidence>
<dbReference type="InterPro" id="IPR043128">
    <property type="entry name" value="Rev_trsase/Diguanyl_cyclase"/>
</dbReference>
<keyword evidence="9" id="KW-0902">Two-component regulatory system</keyword>
<evidence type="ECO:0000256" key="2">
    <source>
        <dbReference type="ARBA" id="ARBA00004370"/>
    </source>
</evidence>
<dbReference type="EMBL" id="MARB01000029">
    <property type="protein sequence ID" value="ODJ86036.1"/>
    <property type="molecule type" value="Genomic_DNA"/>
</dbReference>
<keyword evidence="15" id="KW-0548">Nucleotidyltransferase</keyword>
<keyword evidence="6" id="KW-0547">Nucleotide-binding</keyword>
<dbReference type="SMART" id="SM00267">
    <property type="entry name" value="GGDEF"/>
    <property type="match status" value="1"/>
</dbReference>
<evidence type="ECO:0000259" key="13">
    <source>
        <dbReference type="PROSITE" id="PS50113"/>
    </source>
</evidence>
<dbReference type="SMART" id="SM00091">
    <property type="entry name" value="PAS"/>
    <property type="match status" value="1"/>
</dbReference>
<evidence type="ECO:0000259" key="12">
    <source>
        <dbReference type="PROSITE" id="PS50112"/>
    </source>
</evidence>
<dbReference type="SUPFAM" id="SSF103190">
    <property type="entry name" value="Sensory domain-like"/>
    <property type="match status" value="2"/>
</dbReference>
<proteinExistence type="predicted"/>
<feature type="transmembrane region" description="Helical" evidence="11">
    <location>
        <begin position="345"/>
        <end position="366"/>
    </location>
</feature>
<gene>
    <name evidence="15" type="primary">ydaM_4</name>
    <name evidence="15" type="ORF">CODIS_37520</name>
</gene>
<evidence type="ECO:0000256" key="1">
    <source>
        <dbReference type="ARBA" id="ARBA00001946"/>
    </source>
</evidence>
<dbReference type="PROSITE" id="PS50887">
    <property type="entry name" value="GGDEF"/>
    <property type="match status" value="1"/>
</dbReference>
<comment type="catalytic activity">
    <reaction evidence="10">
        <text>2 GTP = 3',3'-c-di-GMP + 2 diphosphate</text>
        <dbReference type="Rhea" id="RHEA:24898"/>
        <dbReference type="ChEBI" id="CHEBI:33019"/>
        <dbReference type="ChEBI" id="CHEBI:37565"/>
        <dbReference type="ChEBI" id="CHEBI:58805"/>
        <dbReference type="EC" id="2.7.7.65"/>
    </reaction>
</comment>